<dbReference type="EMBL" id="JANRMS010001301">
    <property type="protein sequence ID" value="KAJ3529328.1"/>
    <property type="molecule type" value="Genomic_DNA"/>
</dbReference>
<reference evidence="1" key="1">
    <citation type="submission" date="2022-08" db="EMBL/GenBank/DDBJ databases">
        <title>Genome Sequence of Fusarium decemcellulare.</title>
        <authorList>
            <person name="Buettner E."/>
        </authorList>
    </citation>
    <scope>NUCLEOTIDE SEQUENCE</scope>
    <source>
        <strain evidence="1">Babe19</strain>
    </source>
</reference>
<keyword evidence="2" id="KW-1185">Reference proteome</keyword>
<accession>A0ACC1S091</accession>
<gene>
    <name evidence="1" type="ORF">NM208_g9814</name>
</gene>
<protein>
    <submittedName>
        <fullName evidence="1">Uncharacterized protein</fullName>
    </submittedName>
</protein>
<comment type="caution">
    <text evidence="1">The sequence shown here is derived from an EMBL/GenBank/DDBJ whole genome shotgun (WGS) entry which is preliminary data.</text>
</comment>
<dbReference type="Proteomes" id="UP001148629">
    <property type="component" value="Unassembled WGS sequence"/>
</dbReference>
<proteinExistence type="predicted"/>
<name>A0ACC1S091_9HYPO</name>
<sequence length="339" mass="39590">MSKFDEIAKKYLVAYNVLMQAVTDDDRVLKNDILERINGICQEATAFLQGEKEKVVQDRVEQLEAEKAQVVRDKEALGKKEQQHGEEMKNLSVLRSQLESNKAELAKSQLELKEETTQHYKDLQQLRKDQQRVTERESKIVETERKIRVELNEKFQAKEEDLGQQFNKLVQDRDNQAAAYKRKLDTDAELAYTSRKQELERDQAQRLAGLEQREAEWNEKLLSTAEALTRIQPSIEYMVRSDRRDRTEKKPFYETLDALEVKVLDLNEVILEMHGELHRADVLLEPIMNATNVYLGFLSQVEEAEKALQTERERHQQEVEAKNRMVMAAESALELKDRS</sequence>
<evidence type="ECO:0000313" key="1">
    <source>
        <dbReference type="EMBL" id="KAJ3529328.1"/>
    </source>
</evidence>
<evidence type="ECO:0000313" key="2">
    <source>
        <dbReference type="Proteomes" id="UP001148629"/>
    </source>
</evidence>
<organism evidence="1 2">
    <name type="scientific">Fusarium decemcellulare</name>
    <dbReference type="NCBI Taxonomy" id="57161"/>
    <lineage>
        <taxon>Eukaryota</taxon>
        <taxon>Fungi</taxon>
        <taxon>Dikarya</taxon>
        <taxon>Ascomycota</taxon>
        <taxon>Pezizomycotina</taxon>
        <taxon>Sordariomycetes</taxon>
        <taxon>Hypocreomycetidae</taxon>
        <taxon>Hypocreales</taxon>
        <taxon>Nectriaceae</taxon>
        <taxon>Fusarium</taxon>
        <taxon>Fusarium decemcellulare species complex</taxon>
    </lineage>
</organism>